<dbReference type="InterPro" id="IPR036962">
    <property type="entry name" value="Glyco_hydro_3_N_sf"/>
</dbReference>
<dbReference type="InterPro" id="IPR019800">
    <property type="entry name" value="Glyco_hydro_3_AS"/>
</dbReference>
<dbReference type="GO" id="GO:0008422">
    <property type="term" value="F:beta-glucosidase activity"/>
    <property type="evidence" value="ECO:0007669"/>
    <property type="project" value="UniProtKB-EC"/>
</dbReference>
<dbReference type="OrthoDB" id="98455at2"/>
<dbReference type="InterPro" id="IPR013783">
    <property type="entry name" value="Ig-like_fold"/>
</dbReference>
<dbReference type="Gene3D" id="3.40.50.1700">
    <property type="entry name" value="Glycoside hydrolase family 3 C-terminal domain"/>
    <property type="match status" value="2"/>
</dbReference>
<dbReference type="PANTHER" id="PTHR42715:SF10">
    <property type="entry name" value="BETA-GLUCOSIDASE"/>
    <property type="match status" value="1"/>
</dbReference>
<comment type="caution">
    <text evidence="6">The sequence shown here is derived from an EMBL/GenBank/DDBJ whole genome shotgun (WGS) entry which is preliminary data.</text>
</comment>
<dbReference type="Proteomes" id="UP000004259">
    <property type="component" value="Unassembled WGS sequence"/>
</dbReference>
<dbReference type="InterPro" id="IPR050288">
    <property type="entry name" value="Cellulose_deg_GH3"/>
</dbReference>
<evidence type="ECO:0000313" key="6">
    <source>
        <dbReference type="EMBL" id="EGC02251.1"/>
    </source>
</evidence>
<dbReference type="Pfam" id="PF01915">
    <property type="entry name" value="Glyco_hydro_3_C"/>
    <property type="match status" value="1"/>
</dbReference>
<keyword evidence="3" id="KW-0119">Carbohydrate metabolism</keyword>
<evidence type="ECO:0000259" key="5">
    <source>
        <dbReference type="SMART" id="SM01217"/>
    </source>
</evidence>
<dbReference type="PROSITE" id="PS00775">
    <property type="entry name" value="GLYCOSYL_HYDROL_F3"/>
    <property type="match status" value="1"/>
</dbReference>
<dbReference type="EMBL" id="ADKM02000100">
    <property type="protein sequence ID" value="EGC02251.1"/>
    <property type="molecule type" value="Genomic_DNA"/>
</dbReference>
<dbReference type="STRING" id="246199.CUS_5803"/>
<name>E9SEP4_RUMAL</name>
<organism evidence="6 7">
    <name type="scientific">Ruminococcus albus 8</name>
    <dbReference type="NCBI Taxonomy" id="246199"/>
    <lineage>
        <taxon>Bacteria</taxon>
        <taxon>Bacillati</taxon>
        <taxon>Bacillota</taxon>
        <taxon>Clostridia</taxon>
        <taxon>Eubacteriales</taxon>
        <taxon>Oscillospiraceae</taxon>
        <taxon>Ruminococcus</taxon>
    </lineage>
</organism>
<dbReference type="InterPro" id="IPR026891">
    <property type="entry name" value="Fn3-like"/>
</dbReference>
<dbReference type="SMART" id="SM01217">
    <property type="entry name" value="Fn3_like"/>
    <property type="match status" value="1"/>
</dbReference>
<reference evidence="6 7" key="1">
    <citation type="submission" date="2011-02" db="EMBL/GenBank/DDBJ databases">
        <authorList>
            <person name="Nelson K.E."/>
            <person name="Sutton G."/>
            <person name="Torralba M."/>
            <person name="Durkin S."/>
            <person name="Harkins D."/>
            <person name="Montgomery R."/>
            <person name="Ziemer C."/>
            <person name="Klaassens E."/>
            <person name="Ocuiv P."/>
            <person name="Morrison M."/>
        </authorList>
    </citation>
    <scope>NUCLEOTIDE SEQUENCE [LARGE SCALE GENOMIC DNA]</scope>
    <source>
        <strain evidence="6 7">8</strain>
    </source>
</reference>
<proteinExistence type="inferred from homology"/>
<evidence type="ECO:0000256" key="1">
    <source>
        <dbReference type="ARBA" id="ARBA00005336"/>
    </source>
</evidence>
<evidence type="ECO:0000313" key="7">
    <source>
        <dbReference type="Proteomes" id="UP000004259"/>
    </source>
</evidence>
<comment type="similarity">
    <text evidence="1 4">Belongs to the glycosyl hydrolase 3 family.</text>
</comment>
<dbReference type="Gene3D" id="2.60.40.10">
    <property type="entry name" value="Immunoglobulins"/>
    <property type="match status" value="1"/>
</dbReference>
<sequence>MNIKKILKELTLEEKASLLSGADFWHTKAVERLAIPQIMVSDGPHGLRKNAEGSANPNEAIKAVCFPTACALACSFDRNLLTMMGKALGEECQAEKVSVILGPGCNIKRSPLCGRNFEYFSEDPYLAGEMAAAHIKGVQSKGVGTSLKHFAANNQENRRLTINERIDERTLREIYLAPFEIAVKQADPWTIMCSYNRINGYHSSQNKWLLTDVLRNDWGYSGLVMSDWGAVDDRVAGVKAGLDLEMPASFGKNDKLIVDAVNRGELSMEAVDKCTERVLRLTDKAEESRTPAKWDMEAHHELAAKIEAQCAVLLKNDDDILPLDRNEKICFIGEFAAKPRYQGGGSSHINSFKAVSALEAVKDYCKVEYAQGYITEEDRTVPELLEQAVDCAKYNDKVVIFAGLPESFESEGYDRTHMRMPDCQIELINEIYKVNKNIIVVLHNGSPVELPFIGNIKALLEMYLGGQGVGKATCELLFGDAAPCGRLAESWCMKLEDTPSYLNFPGVGDEVSYSEGVFVGYRYYDKKKMEVRFPFGFGLSYTKFEYSDLVISENEINEDQTLTVSCTVTNVGSRTGSEVVQLYVGDKESSVMRPVKELKGFEKITLKAGESRKVVFNLDKRAFAYYETAINDWFVEYGEFEIMVGASSRDIRLTGSVYVNGTAKLPVHFTFNSTVGDVLSCSEGKEVFGELIDKFCKGMTDMNGDGLGSNSMELALAMLKDTPMRGILCYDERPEINRVWLQEMLDRLNAMLEG</sequence>
<dbReference type="Pfam" id="PF14310">
    <property type="entry name" value="Fn3-like"/>
    <property type="match status" value="1"/>
</dbReference>
<keyword evidence="7" id="KW-1185">Reference proteome</keyword>
<dbReference type="PANTHER" id="PTHR42715">
    <property type="entry name" value="BETA-GLUCOSIDASE"/>
    <property type="match status" value="1"/>
</dbReference>
<dbReference type="InterPro" id="IPR017853">
    <property type="entry name" value="GH"/>
</dbReference>
<evidence type="ECO:0000256" key="4">
    <source>
        <dbReference type="RuleBase" id="RU361161"/>
    </source>
</evidence>
<dbReference type="PRINTS" id="PR00133">
    <property type="entry name" value="GLHYDRLASE3"/>
</dbReference>
<evidence type="ECO:0000256" key="3">
    <source>
        <dbReference type="ARBA" id="ARBA00023277"/>
    </source>
</evidence>
<evidence type="ECO:0000256" key="2">
    <source>
        <dbReference type="ARBA" id="ARBA00022801"/>
    </source>
</evidence>
<feature type="domain" description="Fibronectin type III-like" evidence="5">
    <location>
        <begin position="578"/>
        <end position="648"/>
    </location>
</feature>
<dbReference type="eggNOG" id="COG1472">
    <property type="taxonomic scope" value="Bacteria"/>
</dbReference>
<dbReference type="Pfam" id="PF00933">
    <property type="entry name" value="Glyco_hydro_3"/>
    <property type="match status" value="1"/>
</dbReference>
<dbReference type="SUPFAM" id="SSF51445">
    <property type="entry name" value="(Trans)glycosidases"/>
    <property type="match status" value="1"/>
</dbReference>
<dbReference type="FunFam" id="2.60.40.10:FF:000495">
    <property type="entry name" value="Periplasmic beta-glucosidase"/>
    <property type="match status" value="1"/>
</dbReference>
<keyword evidence="2 4" id="KW-0378">Hydrolase</keyword>
<dbReference type="AlphaFoldDB" id="E9SEP4"/>
<dbReference type="SUPFAM" id="SSF52279">
    <property type="entry name" value="Beta-D-glucan exohydrolase, C-terminal domain"/>
    <property type="match status" value="1"/>
</dbReference>
<dbReference type="InterPro" id="IPR002772">
    <property type="entry name" value="Glyco_hydro_3_C"/>
</dbReference>
<protein>
    <submittedName>
        <fullName evidence="6">Beta-glucosidase</fullName>
        <ecNumber evidence="6">3.2.1.21</ecNumber>
    </submittedName>
</protein>
<gene>
    <name evidence="6" type="primary">cbg</name>
    <name evidence="6" type="ORF">CUS_5803</name>
</gene>
<dbReference type="InterPro" id="IPR001764">
    <property type="entry name" value="Glyco_hydro_3_N"/>
</dbReference>
<dbReference type="GO" id="GO:0005975">
    <property type="term" value="P:carbohydrate metabolic process"/>
    <property type="evidence" value="ECO:0007669"/>
    <property type="project" value="InterPro"/>
</dbReference>
<accession>E9SEP4</accession>
<dbReference type="InterPro" id="IPR036881">
    <property type="entry name" value="Glyco_hydro_3_C_sf"/>
</dbReference>
<keyword evidence="4 6" id="KW-0326">Glycosidase</keyword>
<dbReference type="Gene3D" id="3.20.20.300">
    <property type="entry name" value="Glycoside hydrolase, family 3, N-terminal domain"/>
    <property type="match status" value="2"/>
</dbReference>
<dbReference type="EC" id="3.2.1.21" evidence="6"/>